<reference evidence="3" key="1">
    <citation type="submission" date="2015-03" db="EMBL/GenBank/DDBJ databases">
        <authorList>
            <person name="Urmite Genomes"/>
        </authorList>
    </citation>
    <scope>NUCLEOTIDE SEQUENCE [LARGE SCALE GENOMIC DNA]</scope>
    <source>
        <strain evidence="3">Arc-Hr</strain>
    </source>
</reference>
<feature type="transmembrane region" description="Helical" evidence="1">
    <location>
        <begin position="21"/>
        <end position="46"/>
    </location>
</feature>
<evidence type="ECO:0000313" key="2">
    <source>
        <dbReference type="EMBL" id="CQR51237.1"/>
    </source>
</evidence>
<feature type="transmembrane region" description="Helical" evidence="1">
    <location>
        <begin position="189"/>
        <end position="213"/>
    </location>
</feature>
<proteinExistence type="predicted"/>
<dbReference type="RefSeq" id="WP_139043123.1">
    <property type="nucleotide sequence ID" value="NZ_CABLRR010000002.1"/>
</dbReference>
<organism evidence="2 3">
    <name type="scientific">Haloferax massiliensis</name>
    <dbReference type="NCBI Taxonomy" id="1476858"/>
    <lineage>
        <taxon>Archaea</taxon>
        <taxon>Methanobacteriati</taxon>
        <taxon>Methanobacteriota</taxon>
        <taxon>Stenosarchaea group</taxon>
        <taxon>Halobacteria</taxon>
        <taxon>Halobacteriales</taxon>
        <taxon>Haloferacaceae</taxon>
        <taxon>Haloferax</taxon>
    </lineage>
</organism>
<sequence length="301" mass="33887">MPEDSLFHEIINYRKNIYDNLASDSLSILSIQLFIIPLTISLISLVSRVAANNENKETSIIVDMARDLNNPMTVLAIFGMVMSISLSSITYYNARRKSNAQLRYLSERYYSQDTETALEQVYQWYNSVFGDHVEKPSSYEDVIESFKKGDNPGEFIRATLATSLFLTLSSLAIIFDLVVSTVFNQVTSILIIIGILTVIGLTYVRHIAALILYSEQIANKLNRFLISVLSKLVFSEDSLALKNPLRNLTFASVILLTHPFLAPYANSDSYLLTFAAAYVLFALGVHYQAKLEVPHRDSNQD</sequence>
<feature type="transmembrane region" description="Helical" evidence="1">
    <location>
        <begin position="155"/>
        <end position="183"/>
    </location>
</feature>
<gene>
    <name evidence="2" type="ORF">BN996_02640</name>
</gene>
<feature type="transmembrane region" description="Helical" evidence="1">
    <location>
        <begin position="72"/>
        <end position="94"/>
    </location>
</feature>
<keyword evidence="1" id="KW-0812">Transmembrane</keyword>
<protein>
    <submittedName>
        <fullName evidence="2">Uncharacterized protein</fullName>
    </submittedName>
</protein>
<feature type="transmembrane region" description="Helical" evidence="1">
    <location>
        <begin position="271"/>
        <end position="289"/>
    </location>
</feature>
<accession>A0A0D6JTC0</accession>
<dbReference type="AlphaFoldDB" id="A0A0D6JTC0"/>
<keyword evidence="3" id="KW-1185">Reference proteome</keyword>
<evidence type="ECO:0000313" key="3">
    <source>
        <dbReference type="Proteomes" id="UP000198902"/>
    </source>
</evidence>
<name>A0A0D6JTC0_9EURY</name>
<dbReference type="Proteomes" id="UP000198902">
    <property type="component" value="Unassembled WGS sequence"/>
</dbReference>
<keyword evidence="1" id="KW-1133">Transmembrane helix</keyword>
<keyword evidence="1" id="KW-0472">Membrane</keyword>
<evidence type="ECO:0000256" key="1">
    <source>
        <dbReference type="SAM" id="Phobius"/>
    </source>
</evidence>
<dbReference type="EMBL" id="CSTE01000002">
    <property type="protein sequence ID" value="CQR51237.1"/>
    <property type="molecule type" value="Genomic_DNA"/>
</dbReference>